<sequence>MKSKLNTSQIIAHILNGAVFLSSRNMLYPTNYSLIIDGIEIQLNKRNGQSVCGTLFMKHKNVKCEILSAGYKKYSI</sequence>
<gene>
    <name evidence="1" type="ORF">UFOVP518_10</name>
</gene>
<proteinExistence type="predicted"/>
<accession>A0A6J5MKK2</accession>
<dbReference type="EMBL" id="LR796478">
    <property type="protein sequence ID" value="CAB4147068.1"/>
    <property type="molecule type" value="Genomic_DNA"/>
</dbReference>
<organism evidence="1">
    <name type="scientific">uncultured Caudovirales phage</name>
    <dbReference type="NCBI Taxonomy" id="2100421"/>
    <lineage>
        <taxon>Viruses</taxon>
        <taxon>Duplodnaviria</taxon>
        <taxon>Heunggongvirae</taxon>
        <taxon>Uroviricota</taxon>
        <taxon>Caudoviricetes</taxon>
        <taxon>Peduoviridae</taxon>
        <taxon>Maltschvirus</taxon>
        <taxon>Maltschvirus maltsch</taxon>
    </lineage>
</organism>
<evidence type="ECO:0000313" key="1">
    <source>
        <dbReference type="EMBL" id="CAB4147068.1"/>
    </source>
</evidence>
<name>A0A6J5MKK2_9CAUD</name>
<protein>
    <submittedName>
        <fullName evidence="1">Uncharacterized protein</fullName>
    </submittedName>
</protein>
<reference evidence="1" key="1">
    <citation type="submission" date="2020-04" db="EMBL/GenBank/DDBJ databases">
        <authorList>
            <person name="Chiriac C."/>
            <person name="Salcher M."/>
            <person name="Ghai R."/>
            <person name="Kavagutti S V."/>
        </authorList>
    </citation>
    <scope>NUCLEOTIDE SEQUENCE</scope>
</reference>